<comment type="similarity">
    <text evidence="15">Belongs to the ribF family.</text>
</comment>
<comment type="catalytic activity">
    <reaction evidence="13 15">
        <text>riboflavin + ATP = FMN + ADP + H(+)</text>
        <dbReference type="Rhea" id="RHEA:14357"/>
        <dbReference type="ChEBI" id="CHEBI:15378"/>
        <dbReference type="ChEBI" id="CHEBI:30616"/>
        <dbReference type="ChEBI" id="CHEBI:57986"/>
        <dbReference type="ChEBI" id="CHEBI:58210"/>
        <dbReference type="ChEBI" id="CHEBI:456216"/>
        <dbReference type="EC" id="2.7.1.26"/>
    </reaction>
</comment>
<dbReference type="EC" id="2.7.7.2" evidence="15"/>
<evidence type="ECO:0000256" key="11">
    <source>
        <dbReference type="ARBA" id="ARBA00022840"/>
    </source>
</evidence>
<dbReference type="InterPro" id="IPR015865">
    <property type="entry name" value="Riboflavin_kinase_bac/euk"/>
</dbReference>
<dbReference type="SUPFAM" id="SSF52374">
    <property type="entry name" value="Nucleotidylyl transferase"/>
    <property type="match status" value="1"/>
</dbReference>
<dbReference type="SUPFAM" id="SSF82114">
    <property type="entry name" value="Riboflavin kinase-like"/>
    <property type="match status" value="1"/>
</dbReference>
<protein>
    <recommendedName>
        <fullName evidence="15">Riboflavin biosynthesis protein</fullName>
    </recommendedName>
    <domain>
        <recommendedName>
            <fullName evidence="15">Riboflavin kinase</fullName>
            <ecNumber evidence="15">2.7.1.26</ecNumber>
        </recommendedName>
        <alternativeName>
            <fullName evidence="15">Flavokinase</fullName>
        </alternativeName>
    </domain>
    <domain>
        <recommendedName>
            <fullName evidence="15">FMN adenylyltransferase</fullName>
            <ecNumber evidence="15">2.7.7.2</ecNumber>
        </recommendedName>
        <alternativeName>
            <fullName evidence="15">FAD pyrophosphorylase</fullName>
        </alternativeName>
        <alternativeName>
            <fullName evidence="15">FAD synthase</fullName>
        </alternativeName>
    </domain>
</protein>
<evidence type="ECO:0000256" key="12">
    <source>
        <dbReference type="ARBA" id="ARBA00023268"/>
    </source>
</evidence>
<evidence type="ECO:0000256" key="14">
    <source>
        <dbReference type="ARBA" id="ARBA00049494"/>
    </source>
</evidence>
<dbReference type="EMBL" id="JAPFGC010000002">
    <property type="protein sequence ID" value="MDA0178191.1"/>
    <property type="molecule type" value="Genomic_DNA"/>
</dbReference>
<keyword evidence="12" id="KW-0511">Multifunctional enzyme</keyword>
<evidence type="ECO:0000259" key="16">
    <source>
        <dbReference type="SMART" id="SM00904"/>
    </source>
</evidence>
<comment type="function">
    <text evidence="1">Catalyzes the phosphorylation of riboflavin to FMN followed by the adenylation of FMN to FAD.</text>
</comment>
<keyword evidence="7 15" id="KW-0548">Nucleotidyltransferase</keyword>
<keyword evidence="9 15" id="KW-0418">Kinase</keyword>
<gene>
    <name evidence="17" type="ORF">OOZ35_11860</name>
</gene>
<dbReference type="CDD" id="cd02064">
    <property type="entry name" value="FAD_synthetase_N"/>
    <property type="match status" value="1"/>
</dbReference>
<evidence type="ECO:0000256" key="8">
    <source>
        <dbReference type="ARBA" id="ARBA00022741"/>
    </source>
</evidence>
<dbReference type="PANTHER" id="PTHR22749:SF6">
    <property type="entry name" value="RIBOFLAVIN KINASE"/>
    <property type="match status" value="1"/>
</dbReference>
<dbReference type="Gene3D" id="2.40.30.30">
    <property type="entry name" value="Riboflavin kinase-like"/>
    <property type="match status" value="1"/>
</dbReference>
<dbReference type="NCBIfam" id="TIGR00083">
    <property type="entry name" value="ribF"/>
    <property type="match status" value="1"/>
</dbReference>
<evidence type="ECO:0000256" key="1">
    <source>
        <dbReference type="ARBA" id="ARBA00002121"/>
    </source>
</evidence>
<dbReference type="InterPro" id="IPR014729">
    <property type="entry name" value="Rossmann-like_a/b/a_fold"/>
</dbReference>
<accession>A0ABT4S316</accession>
<dbReference type="SMART" id="SM00904">
    <property type="entry name" value="Flavokinase"/>
    <property type="match status" value="1"/>
</dbReference>
<evidence type="ECO:0000256" key="9">
    <source>
        <dbReference type="ARBA" id="ARBA00022777"/>
    </source>
</evidence>
<keyword evidence="4 15" id="KW-0285">Flavoprotein</keyword>
<evidence type="ECO:0000256" key="7">
    <source>
        <dbReference type="ARBA" id="ARBA00022695"/>
    </source>
</evidence>
<dbReference type="GO" id="GO:0008531">
    <property type="term" value="F:riboflavin kinase activity"/>
    <property type="evidence" value="ECO:0007669"/>
    <property type="project" value="UniProtKB-EC"/>
</dbReference>
<comment type="pathway">
    <text evidence="2 15">Cofactor biosynthesis; FAD biosynthesis; FAD from FMN: step 1/1.</text>
</comment>
<sequence length="303" mass="34748">MNKNNSNHTVLTIGTFDGVHIGHQKIIKRLVEISKVKNLTPSLLTFFPHPRMVLQKDANIKLINTISEKETILNAFGISNLIIKEFTKDFSRLTALEYVENILVNQLKAKHIIIGYDHHFGRNRNANIEDLKQFGKEFNFEVEEISKQDINDVAVSSTKIRNALLEGDIKTANAYLGYNFMLSGTVISGKKLGKTINYPTANLYIEETYKLIPKHGVYIVKSEIDHQTVYGMMNIGFNPTVNGKHQTIETHFFNFNKDLYGKNLKIELLQRLRDEHKFESVSELQNQLHKDKTDALEFLNKNA</sequence>
<dbReference type="Gene3D" id="3.40.50.620">
    <property type="entry name" value="HUPs"/>
    <property type="match status" value="1"/>
</dbReference>
<evidence type="ECO:0000256" key="13">
    <source>
        <dbReference type="ARBA" id="ARBA00047880"/>
    </source>
</evidence>
<dbReference type="Pfam" id="PF01687">
    <property type="entry name" value="Flavokinase"/>
    <property type="match status" value="1"/>
</dbReference>
<evidence type="ECO:0000256" key="5">
    <source>
        <dbReference type="ARBA" id="ARBA00022643"/>
    </source>
</evidence>
<keyword evidence="11 15" id="KW-0067">ATP-binding</keyword>
<dbReference type="EC" id="2.7.1.26" evidence="15"/>
<evidence type="ECO:0000256" key="15">
    <source>
        <dbReference type="PIRNR" id="PIRNR004491"/>
    </source>
</evidence>
<evidence type="ECO:0000313" key="17">
    <source>
        <dbReference type="EMBL" id="MDA0178191.1"/>
    </source>
</evidence>
<evidence type="ECO:0000256" key="2">
    <source>
        <dbReference type="ARBA" id="ARBA00004726"/>
    </source>
</evidence>
<keyword evidence="5 15" id="KW-0288">FMN</keyword>
<evidence type="ECO:0000256" key="6">
    <source>
        <dbReference type="ARBA" id="ARBA00022679"/>
    </source>
</evidence>
<dbReference type="PIRSF" id="PIRSF004491">
    <property type="entry name" value="FAD_Synth"/>
    <property type="match status" value="1"/>
</dbReference>
<dbReference type="InterPro" id="IPR023465">
    <property type="entry name" value="Riboflavin_kinase_dom_sf"/>
</dbReference>
<dbReference type="NCBIfam" id="NF004162">
    <property type="entry name" value="PRK05627.1-5"/>
    <property type="match status" value="1"/>
</dbReference>
<reference evidence="17" key="1">
    <citation type="submission" date="2022-11" db="EMBL/GenBank/DDBJ databases">
        <title>Refractory cell wall polysaccharides provide important carbon source for microbial heterotrophs in the hadal ocean.</title>
        <authorList>
            <person name="Zhu X."/>
        </authorList>
    </citation>
    <scope>NUCLEOTIDE SEQUENCE</scope>
    <source>
        <strain evidence="17">MTRN7</strain>
    </source>
</reference>
<keyword evidence="8 15" id="KW-0547">Nucleotide-binding</keyword>
<comment type="catalytic activity">
    <reaction evidence="14 15">
        <text>FMN + ATP + H(+) = FAD + diphosphate</text>
        <dbReference type="Rhea" id="RHEA:17237"/>
        <dbReference type="ChEBI" id="CHEBI:15378"/>
        <dbReference type="ChEBI" id="CHEBI:30616"/>
        <dbReference type="ChEBI" id="CHEBI:33019"/>
        <dbReference type="ChEBI" id="CHEBI:57692"/>
        <dbReference type="ChEBI" id="CHEBI:58210"/>
        <dbReference type="EC" id="2.7.7.2"/>
    </reaction>
</comment>
<evidence type="ECO:0000256" key="10">
    <source>
        <dbReference type="ARBA" id="ARBA00022827"/>
    </source>
</evidence>
<dbReference type="Proteomes" id="UP001149142">
    <property type="component" value="Unassembled WGS sequence"/>
</dbReference>
<keyword evidence="10 15" id="KW-0274">FAD</keyword>
<dbReference type="Pfam" id="PF06574">
    <property type="entry name" value="FAD_syn"/>
    <property type="match status" value="1"/>
</dbReference>
<comment type="caution">
    <text evidence="17">The sequence shown here is derived from an EMBL/GenBank/DDBJ whole genome shotgun (WGS) entry which is preliminary data.</text>
</comment>
<evidence type="ECO:0000256" key="3">
    <source>
        <dbReference type="ARBA" id="ARBA00005201"/>
    </source>
</evidence>
<feature type="domain" description="Riboflavin kinase" evidence="16">
    <location>
        <begin position="175"/>
        <end position="300"/>
    </location>
</feature>
<keyword evidence="6 15" id="KW-0808">Transferase</keyword>
<dbReference type="InterPro" id="IPR002606">
    <property type="entry name" value="Riboflavin_kinase_bac"/>
</dbReference>
<evidence type="ECO:0000256" key="4">
    <source>
        <dbReference type="ARBA" id="ARBA00022630"/>
    </source>
</evidence>
<dbReference type="NCBIfam" id="NF004160">
    <property type="entry name" value="PRK05627.1-3"/>
    <property type="match status" value="1"/>
</dbReference>
<dbReference type="PANTHER" id="PTHR22749">
    <property type="entry name" value="RIBOFLAVIN KINASE/FMN ADENYLYLTRANSFERASE"/>
    <property type="match status" value="1"/>
</dbReference>
<dbReference type="InterPro" id="IPR015864">
    <property type="entry name" value="FAD_synthase"/>
</dbReference>
<proteinExistence type="inferred from homology"/>
<dbReference type="GO" id="GO:0003919">
    <property type="term" value="F:FMN adenylyltransferase activity"/>
    <property type="evidence" value="ECO:0007669"/>
    <property type="project" value="UniProtKB-EC"/>
</dbReference>
<dbReference type="RefSeq" id="WP_106687453.1">
    <property type="nucleotide sequence ID" value="NZ_JAPFGC010000002.1"/>
</dbReference>
<name>A0ABT4S316_9FLAO</name>
<evidence type="ECO:0000313" key="18">
    <source>
        <dbReference type="Proteomes" id="UP001149142"/>
    </source>
</evidence>
<comment type="pathway">
    <text evidence="3 15">Cofactor biosynthesis; FMN biosynthesis; FMN from riboflavin (ATP route): step 1/1.</text>
</comment>
<dbReference type="InterPro" id="IPR023468">
    <property type="entry name" value="Riboflavin_kinase"/>
</dbReference>
<organism evidence="17 18">
    <name type="scientific">Mesoflavibacter profundi</name>
    <dbReference type="NCBI Taxonomy" id="2708110"/>
    <lineage>
        <taxon>Bacteria</taxon>
        <taxon>Pseudomonadati</taxon>
        <taxon>Bacteroidota</taxon>
        <taxon>Flavobacteriia</taxon>
        <taxon>Flavobacteriales</taxon>
        <taxon>Flavobacteriaceae</taxon>
        <taxon>Mesoflavibacter</taxon>
    </lineage>
</organism>
<keyword evidence="18" id="KW-1185">Reference proteome</keyword>